<dbReference type="EMBL" id="WNKU01000011">
    <property type="protein sequence ID" value="MTV49507.1"/>
    <property type="molecule type" value="Genomic_DNA"/>
</dbReference>
<dbReference type="InterPro" id="IPR003711">
    <property type="entry name" value="CarD-like/TRCF_RID"/>
</dbReference>
<sequence>MFSIGDKVVYPMHGAGVIEAIEEKEVLGKKRKYYVMKLSIGDMRIMVPIGNTDDIGLRQVADEEGISQVMEVLQQKRSTASNNWHHRYRANLDKMKSGDILAVAEVVRNLVHRNQDKGLSTGERRMLENAKQILISELVLAFDSQPAQIEDLLARVLA</sequence>
<dbReference type="InterPro" id="IPR052531">
    <property type="entry name" value="CarD-like_regulator"/>
</dbReference>
<dbReference type="Proteomes" id="UP000430670">
    <property type="component" value="Unassembled WGS sequence"/>
</dbReference>
<reference evidence="2 3" key="1">
    <citation type="submission" date="2019-11" db="EMBL/GenBank/DDBJ databases">
        <title>Whole-genome sequence of a the green, strictly anaerobic photosynthetic bacterium Heliobacillus mobilis DSM 6151.</title>
        <authorList>
            <person name="Kyndt J.A."/>
            <person name="Meyer T.E."/>
        </authorList>
    </citation>
    <scope>NUCLEOTIDE SEQUENCE [LARGE SCALE GENOMIC DNA]</scope>
    <source>
        <strain evidence="2 3">DSM 6151</strain>
    </source>
</reference>
<dbReference type="SUPFAM" id="SSF141259">
    <property type="entry name" value="CarD-like"/>
    <property type="match status" value="1"/>
</dbReference>
<dbReference type="InterPro" id="IPR042215">
    <property type="entry name" value="CarD-like_C"/>
</dbReference>
<dbReference type="Gene3D" id="1.20.58.1290">
    <property type="entry name" value="CarD-like, C-terminal domain"/>
    <property type="match status" value="1"/>
</dbReference>
<proteinExistence type="predicted"/>
<feature type="domain" description="CarD-like/TRCF RNAP-interacting" evidence="1">
    <location>
        <begin position="1"/>
        <end position="111"/>
    </location>
</feature>
<dbReference type="PANTHER" id="PTHR38447:SF1">
    <property type="entry name" value="RNA POLYMERASE-BINDING TRANSCRIPTION FACTOR CARD"/>
    <property type="match status" value="1"/>
</dbReference>
<gene>
    <name evidence="2" type="ORF">GJ688_11010</name>
</gene>
<evidence type="ECO:0000259" key="1">
    <source>
        <dbReference type="SMART" id="SM01058"/>
    </source>
</evidence>
<evidence type="ECO:0000313" key="3">
    <source>
        <dbReference type="Proteomes" id="UP000430670"/>
    </source>
</evidence>
<dbReference type="GO" id="GO:0009303">
    <property type="term" value="P:rRNA transcription"/>
    <property type="evidence" value="ECO:0007669"/>
    <property type="project" value="TreeGrafter"/>
</dbReference>
<dbReference type="RefSeq" id="WP_170291886.1">
    <property type="nucleotide sequence ID" value="NZ_WNKU01000011.1"/>
</dbReference>
<dbReference type="InterPro" id="IPR036101">
    <property type="entry name" value="CarD-like/TRCF_RID_sf"/>
</dbReference>
<comment type="caution">
    <text evidence="2">The sequence shown here is derived from an EMBL/GenBank/DDBJ whole genome shotgun (WGS) entry which is preliminary data.</text>
</comment>
<dbReference type="AlphaFoldDB" id="A0A6I3SM37"/>
<dbReference type="Gene3D" id="2.40.10.170">
    <property type="match status" value="1"/>
</dbReference>
<dbReference type="Pfam" id="PF02559">
    <property type="entry name" value="CarD_TRCF_RID"/>
    <property type="match status" value="1"/>
</dbReference>
<protein>
    <submittedName>
        <fullName evidence="2">CarD family transcriptional regulator</fullName>
    </submittedName>
</protein>
<dbReference type="PANTHER" id="PTHR38447">
    <property type="entry name" value="TRANSCRIPTION FACTOR YDEB-RELATED"/>
    <property type="match status" value="1"/>
</dbReference>
<dbReference type="InterPro" id="IPR048792">
    <property type="entry name" value="CarD_C"/>
</dbReference>
<accession>A0A6I3SM37</accession>
<dbReference type="Pfam" id="PF21095">
    <property type="entry name" value="CarD_C"/>
    <property type="match status" value="1"/>
</dbReference>
<evidence type="ECO:0000313" key="2">
    <source>
        <dbReference type="EMBL" id="MTV49507.1"/>
    </source>
</evidence>
<organism evidence="2 3">
    <name type="scientific">Heliobacterium mobile</name>
    <name type="common">Heliobacillus mobilis</name>
    <dbReference type="NCBI Taxonomy" id="28064"/>
    <lineage>
        <taxon>Bacteria</taxon>
        <taxon>Bacillati</taxon>
        <taxon>Bacillota</taxon>
        <taxon>Clostridia</taxon>
        <taxon>Eubacteriales</taxon>
        <taxon>Heliobacteriaceae</taxon>
        <taxon>Heliobacterium</taxon>
    </lineage>
</organism>
<dbReference type="SMART" id="SM01058">
    <property type="entry name" value="CarD_TRCF"/>
    <property type="match status" value="1"/>
</dbReference>
<keyword evidence="3" id="KW-1185">Reference proteome</keyword>
<name>A0A6I3SM37_HELMO</name>